<feature type="region of interest" description="Disordered" evidence="1">
    <location>
        <begin position="60"/>
        <end position="83"/>
    </location>
</feature>
<feature type="compositionally biased region" description="Basic and acidic residues" evidence="1">
    <location>
        <begin position="60"/>
        <end position="72"/>
    </location>
</feature>
<evidence type="ECO:0000313" key="2">
    <source>
        <dbReference type="EMBL" id="QGG94778.1"/>
    </source>
</evidence>
<dbReference type="RefSeq" id="WP_153758886.1">
    <property type="nucleotide sequence ID" value="NZ_CP045851.1"/>
</dbReference>
<gene>
    <name evidence="2" type="ORF">GH723_06450</name>
</gene>
<protein>
    <submittedName>
        <fullName evidence="2">Antitoxin</fullName>
    </submittedName>
</protein>
<name>A0A5Q2RD46_9ACTN</name>
<dbReference type="Pfam" id="PF14013">
    <property type="entry name" value="MT0933_antitox"/>
    <property type="match status" value="1"/>
</dbReference>
<organism evidence="2 3">
    <name type="scientific">Actinomarinicola tropica</name>
    <dbReference type="NCBI Taxonomy" id="2789776"/>
    <lineage>
        <taxon>Bacteria</taxon>
        <taxon>Bacillati</taxon>
        <taxon>Actinomycetota</taxon>
        <taxon>Acidimicrobiia</taxon>
        <taxon>Acidimicrobiales</taxon>
        <taxon>Iamiaceae</taxon>
        <taxon>Actinomarinicola</taxon>
    </lineage>
</organism>
<keyword evidence="3" id="KW-1185">Reference proteome</keyword>
<sequence length="83" mass="8279">MGFMDDAMKKVKKAKDQATKAVADNEDKIDGAIDKVAGAADGKLKGKHRDKVAKAADAAKKGVDKIAGDKGGEGGGGGAPGAR</sequence>
<dbReference type="KEGG" id="atq:GH723_06450"/>
<evidence type="ECO:0000313" key="3">
    <source>
        <dbReference type="Proteomes" id="UP000334019"/>
    </source>
</evidence>
<dbReference type="InterPro" id="IPR028037">
    <property type="entry name" value="Antitoxin_Rv0909/MT0933"/>
</dbReference>
<dbReference type="EMBL" id="CP045851">
    <property type="protein sequence ID" value="QGG94778.1"/>
    <property type="molecule type" value="Genomic_DNA"/>
</dbReference>
<reference evidence="2 3" key="1">
    <citation type="submission" date="2019-11" db="EMBL/GenBank/DDBJ databases">
        <authorList>
            <person name="He Y."/>
        </authorList>
    </citation>
    <scope>NUCLEOTIDE SEQUENCE [LARGE SCALE GENOMIC DNA]</scope>
    <source>
        <strain evidence="2 3">SCSIO 58843</strain>
    </source>
</reference>
<accession>A0A5Q2RD46</accession>
<evidence type="ECO:0000256" key="1">
    <source>
        <dbReference type="SAM" id="MobiDB-lite"/>
    </source>
</evidence>
<proteinExistence type="predicted"/>
<dbReference type="AlphaFoldDB" id="A0A5Q2RD46"/>
<feature type="compositionally biased region" description="Gly residues" evidence="1">
    <location>
        <begin position="73"/>
        <end position="83"/>
    </location>
</feature>
<dbReference type="Proteomes" id="UP000334019">
    <property type="component" value="Chromosome"/>
</dbReference>